<accession>A0A7S3RSL7</accession>
<organism evidence="2">
    <name type="scientific">Strombidinopsis acuminata</name>
    <dbReference type="NCBI Taxonomy" id="141414"/>
    <lineage>
        <taxon>Eukaryota</taxon>
        <taxon>Sar</taxon>
        <taxon>Alveolata</taxon>
        <taxon>Ciliophora</taxon>
        <taxon>Intramacronucleata</taxon>
        <taxon>Spirotrichea</taxon>
        <taxon>Choreotrichia</taxon>
        <taxon>Choreotrichida</taxon>
        <taxon>Strombidinopsidae</taxon>
        <taxon>Strombidinopsis</taxon>
    </lineage>
</organism>
<evidence type="ECO:0000313" key="2">
    <source>
        <dbReference type="EMBL" id="CAE0533575.1"/>
    </source>
</evidence>
<dbReference type="EMBL" id="HBIQ01020439">
    <property type="protein sequence ID" value="CAE0533575.1"/>
    <property type="molecule type" value="Transcribed_RNA"/>
</dbReference>
<feature type="compositionally biased region" description="Basic residues" evidence="1">
    <location>
        <begin position="92"/>
        <end position="107"/>
    </location>
</feature>
<protein>
    <submittedName>
        <fullName evidence="2">Uncharacterized protein</fullName>
    </submittedName>
</protein>
<evidence type="ECO:0000256" key="1">
    <source>
        <dbReference type="SAM" id="MobiDB-lite"/>
    </source>
</evidence>
<reference evidence="2" key="1">
    <citation type="submission" date="2021-01" db="EMBL/GenBank/DDBJ databases">
        <authorList>
            <person name="Corre E."/>
            <person name="Pelletier E."/>
            <person name="Niang G."/>
            <person name="Scheremetjew M."/>
            <person name="Finn R."/>
            <person name="Kale V."/>
            <person name="Holt S."/>
            <person name="Cochrane G."/>
            <person name="Meng A."/>
            <person name="Brown T."/>
            <person name="Cohen L."/>
        </authorList>
    </citation>
    <scope>NUCLEOTIDE SEQUENCE</scope>
    <source>
        <strain evidence="2">SPMC142</strain>
    </source>
</reference>
<proteinExistence type="predicted"/>
<feature type="region of interest" description="Disordered" evidence="1">
    <location>
        <begin position="88"/>
        <end position="107"/>
    </location>
</feature>
<gene>
    <name evidence="2" type="ORF">SACU0126_LOCUS6817</name>
</gene>
<dbReference type="AlphaFoldDB" id="A0A7S3RSL7"/>
<sequence>MPCRILSVGTVHERCRQHPTCVVGGSNPPVPIAISTAQKGQAHDTPGLPDLLASLVPQLELESEYALRAIGNVLPQRCWKLTPYCNAGPPARKPRKSSKRRCCPHRR</sequence>
<name>A0A7S3RSL7_9SPIT</name>